<reference evidence="11" key="1">
    <citation type="submission" date="2016-12" db="EMBL/GenBank/DDBJ databases">
        <authorList>
            <person name="Gaudriault S."/>
        </authorList>
    </citation>
    <scope>NUCLEOTIDE SEQUENCE [LARGE SCALE GENOMIC DNA]</scope>
    <source>
        <strain evidence="11">HGB1681 (deposited as PTA-6826 in the American Type Culture Collection)</strain>
    </source>
</reference>
<dbReference type="CDD" id="cd16926">
    <property type="entry name" value="HATPase_MutL-MLH-PMS-like"/>
    <property type="match status" value="1"/>
</dbReference>
<evidence type="ECO:0000256" key="6">
    <source>
        <dbReference type="SAM" id="MobiDB-lite"/>
    </source>
</evidence>
<dbReference type="HAMAP" id="MF_00149">
    <property type="entry name" value="DNA_mis_repair"/>
    <property type="match status" value="1"/>
</dbReference>
<dbReference type="Pfam" id="PF01119">
    <property type="entry name" value="DNA_mis_repair"/>
    <property type="match status" value="1"/>
</dbReference>
<keyword evidence="3 5" id="KW-0227">DNA damage</keyword>
<dbReference type="SUPFAM" id="SSF55874">
    <property type="entry name" value="ATPase domain of HSP90 chaperone/DNA topoisomerase II/histidine kinase"/>
    <property type="match status" value="1"/>
</dbReference>
<dbReference type="InterPro" id="IPR002099">
    <property type="entry name" value="MutL/Mlh/PMS"/>
</dbReference>
<name>A0A1N6MSJ3_9GAMM</name>
<evidence type="ECO:0000256" key="2">
    <source>
        <dbReference type="ARBA" id="ARBA00021975"/>
    </source>
</evidence>
<protein>
    <recommendedName>
        <fullName evidence="2 5">DNA mismatch repair protein MutL</fullName>
    </recommendedName>
</protein>
<dbReference type="InterPro" id="IPR014762">
    <property type="entry name" value="DNA_mismatch_repair_CS"/>
</dbReference>
<dbReference type="InterPro" id="IPR038973">
    <property type="entry name" value="MutL/Mlh/Pms-like"/>
</dbReference>
<dbReference type="InterPro" id="IPR042121">
    <property type="entry name" value="MutL_C_regsub"/>
</dbReference>
<evidence type="ECO:0000259" key="8">
    <source>
        <dbReference type="SMART" id="SM01340"/>
    </source>
</evidence>
<evidence type="ECO:0000313" key="9">
    <source>
        <dbReference type="EMBL" id="PHM37383.1"/>
    </source>
</evidence>
<evidence type="ECO:0000256" key="5">
    <source>
        <dbReference type="HAMAP-Rule" id="MF_00149"/>
    </source>
</evidence>
<gene>
    <name evidence="5 10" type="primary">mutL</name>
    <name evidence="9" type="ORF">Xinn_01063</name>
    <name evidence="10" type="ORF">XIS1_1270008</name>
</gene>
<keyword evidence="4 5" id="KW-0234">DNA repair</keyword>
<feature type="compositionally biased region" description="Low complexity" evidence="6">
    <location>
        <begin position="377"/>
        <end position="389"/>
    </location>
</feature>
<comment type="similarity">
    <text evidence="1 5">Belongs to the DNA mismatch repair MutL/HexB family.</text>
</comment>
<dbReference type="Gene3D" id="3.30.565.10">
    <property type="entry name" value="Histidine kinase-like ATPase, C-terminal domain"/>
    <property type="match status" value="1"/>
</dbReference>
<dbReference type="SUPFAM" id="SSF54211">
    <property type="entry name" value="Ribosomal protein S5 domain 2-like"/>
    <property type="match status" value="1"/>
</dbReference>
<dbReference type="InterPro" id="IPR020568">
    <property type="entry name" value="Ribosomal_Su5_D2-typ_SF"/>
</dbReference>
<evidence type="ECO:0000313" key="10">
    <source>
        <dbReference type="EMBL" id="SIP71791.1"/>
    </source>
</evidence>
<dbReference type="SUPFAM" id="SSF118116">
    <property type="entry name" value="DNA mismatch repair protein MutL"/>
    <property type="match status" value="1"/>
</dbReference>
<dbReference type="GO" id="GO:0032300">
    <property type="term" value="C:mismatch repair complex"/>
    <property type="evidence" value="ECO:0007669"/>
    <property type="project" value="InterPro"/>
</dbReference>
<dbReference type="NCBIfam" id="NF000948">
    <property type="entry name" value="PRK00095.1-1"/>
    <property type="match status" value="1"/>
</dbReference>
<dbReference type="OrthoDB" id="9763467at2"/>
<feature type="region of interest" description="Disordered" evidence="6">
    <location>
        <begin position="361"/>
        <end position="401"/>
    </location>
</feature>
<dbReference type="EMBL" id="FTLG01000032">
    <property type="protein sequence ID" value="SIP71791.1"/>
    <property type="molecule type" value="Genomic_DNA"/>
</dbReference>
<dbReference type="GO" id="GO:0030983">
    <property type="term" value="F:mismatched DNA binding"/>
    <property type="evidence" value="ECO:0007669"/>
    <property type="project" value="InterPro"/>
</dbReference>
<evidence type="ECO:0000313" key="11">
    <source>
        <dbReference type="Proteomes" id="UP000196435"/>
    </source>
</evidence>
<evidence type="ECO:0000256" key="1">
    <source>
        <dbReference type="ARBA" id="ARBA00006082"/>
    </source>
</evidence>
<dbReference type="Gene3D" id="3.30.1540.20">
    <property type="entry name" value="MutL, C-terminal domain, dimerisation subdomain"/>
    <property type="match status" value="1"/>
</dbReference>
<evidence type="ECO:0000256" key="4">
    <source>
        <dbReference type="ARBA" id="ARBA00023204"/>
    </source>
</evidence>
<dbReference type="RefSeq" id="WP_086955098.1">
    <property type="nucleotide sequence ID" value="NZ_CAWNQC010000281.1"/>
</dbReference>
<dbReference type="GO" id="GO:0006298">
    <property type="term" value="P:mismatch repair"/>
    <property type="evidence" value="ECO:0007669"/>
    <property type="project" value="UniProtKB-UniRule"/>
</dbReference>
<dbReference type="InterPro" id="IPR013507">
    <property type="entry name" value="DNA_mismatch_S5_2-like"/>
</dbReference>
<dbReference type="AlphaFoldDB" id="A0A1N6MSJ3"/>
<dbReference type="GO" id="GO:0140664">
    <property type="term" value="F:ATP-dependent DNA damage sensor activity"/>
    <property type="evidence" value="ECO:0007669"/>
    <property type="project" value="InterPro"/>
</dbReference>
<dbReference type="PANTHER" id="PTHR10073">
    <property type="entry name" value="DNA MISMATCH REPAIR PROTEIN MLH, PMS, MUTL"/>
    <property type="match status" value="1"/>
</dbReference>
<evidence type="ECO:0000256" key="3">
    <source>
        <dbReference type="ARBA" id="ARBA00022763"/>
    </source>
</evidence>
<dbReference type="InterPro" id="IPR036890">
    <property type="entry name" value="HATPase_C_sf"/>
</dbReference>
<dbReference type="EMBL" id="NIBU01000008">
    <property type="protein sequence ID" value="PHM37383.1"/>
    <property type="molecule type" value="Genomic_DNA"/>
</dbReference>
<dbReference type="Pfam" id="PF08676">
    <property type="entry name" value="MutL_C"/>
    <property type="match status" value="1"/>
</dbReference>
<reference evidence="9 12" key="3">
    <citation type="journal article" date="2017" name="Nat. Microbiol.">
        <title>Natural product diversity associated with the nematode symbionts Photorhabdus and Xenorhabdus.</title>
        <authorList>
            <person name="Tobias N.J."/>
            <person name="Wolff H."/>
            <person name="Djahanschiri B."/>
            <person name="Grundmann F."/>
            <person name="Kronenwerth M."/>
            <person name="Shi Y.M."/>
            <person name="Simonyi S."/>
            <person name="Grun P."/>
            <person name="Shapiro-Ilan D."/>
            <person name="Pidot S.J."/>
            <person name="Stinear T.P."/>
            <person name="Ebersberger I."/>
            <person name="Bode H.B."/>
        </authorList>
    </citation>
    <scope>NUCLEOTIDE SEQUENCE [LARGE SCALE GENOMIC DNA]</scope>
    <source>
        <strain evidence="9 12">DSM 16336</strain>
    </source>
</reference>
<dbReference type="NCBIfam" id="TIGR00585">
    <property type="entry name" value="mutl"/>
    <property type="match status" value="1"/>
</dbReference>
<feature type="domain" description="MutL C-terminal dimerisation" evidence="7">
    <location>
        <begin position="473"/>
        <end position="608"/>
    </location>
</feature>
<dbReference type="FunFam" id="3.30.565.10:FF:000003">
    <property type="entry name" value="DNA mismatch repair endonuclease MutL"/>
    <property type="match status" value="1"/>
</dbReference>
<dbReference type="InterPro" id="IPR037198">
    <property type="entry name" value="MutL_C_sf"/>
</dbReference>
<proteinExistence type="inferred from homology"/>
<dbReference type="SMART" id="SM01340">
    <property type="entry name" value="DNA_mis_repair"/>
    <property type="match status" value="1"/>
</dbReference>
<evidence type="ECO:0000313" key="12">
    <source>
        <dbReference type="Proteomes" id="UP000224871"/>
    </source>
</evidence>
<dbReference type="GO" id="GO:0016887">
    <property type="term" value="F:ATP hydrolysis activity"/>
    <property type="evidence" value="ECO:0007669"/>
    <property type="project" value="InterPro"/>
</dbReference>
<dbReference type="GO" id="GO:0005524">
    <property type="term" value="F:ATP binding"/>
    <property type="evidence" value="ECO:0007669"/>
    <property type="project" value="InterPro"/>
</dbReference>
<dbReference type="Proteomes" id="UP000196435">
    <property type="component" value="Unassembled WGS sequence"/>
</dbReference>
<organism evidence="10 11">
    <name type="scientific">Xenorhabdus innexi</name>
    <dbReference type="NCBI Taxonomy" id="290109"/>
    <lineage>
        <taxon>Bacteria</taxon>
        <taxon>Pseudomonadati</taxon>
        <taxon>Pseudomonadota</taxon>
        <taxon>Gammaproteobacteria</taxon>
        <taxon>Enterobacterales</taxon>
        <taxon>Morganellaceae</taxon>
        <taxon>Xenorhabdus</taxon>
    </lineage>
</organism>
<dbReference type="InterPro" id="IPR014721">
    <property type="entry name" value="Ribsml_uS5_D2-typ_fold_subgr"/>
</dbReference>
<sequence>MAIRILPPQLANQIAAGEVVERPASVVKELVENSLDAGTTRIDIDIERGGAKLIRIRDNGCGISRQDLTLALARHATSKIASLDDLEAIVSMGFRGEALASISSVSRLTLTSRPDGQAEAWQAYAEGRDMEVAVKPAAHPVGTTVEVLDLFYNTPARRKFLRTEKTEFGHIDEVVRRIALARLDVAINLNHNGKLVRQYRPAKDESQHERRLAAICGVAFMQQALALSWQHDMLSIKGWVVDPNSSSVAGDIQYCYVNGRMMRDRLINHAIRQAYQDLLQGEQQPAYVLYLEVDPHQVDVNVHPAKHEVRFHQARLVHDFIYQGVAAVLKQRSNGSELALDCQEKTTDWIPENRISAGENHFLRPEQATPAASQKNSSSSRTASETPSSGHQISHSGIRQPYQGESYQKKQGELYQKLMQFAPVEKQPLFPERSGTERVISEKSASVTEKTSLASVRSTTVQKKSSSYSFGKVLSIYASHYALLESASGIGLLSLPVAERWLRQAQLMPGEQGLKPQPLLIPLKLSLSETEVNVLQQNSELLKTFGIESVVAHGKVTIHAVSLPLRQQNLPKLFPALLGYLMEQSSVSVKQVAIWLARHLGSESEHEAWNIAQAVQLLADVERLCPQLVSAPPEGLLQLIDLQAVVALFNHE</sequence>
<dbReference type="CDD" id="cd03482">
    <property type="entry name" value="MutL_Trans_MutL"/>
    <property type="match status" value="1"/>
</dbReference>
<dbReference type="PROSITE" id="PS00058">
    <property type="entry name" value="DNA_MISMATCH_REPAIR_1"/>
    <property type="match status" value="1"/>
</dbReference>
<accession>A0A1N6MSJ3</accession>
<dbReference type="InterPro" id="IPR014790">
    <property type="entry name" value="MutL_C"/>
</dbReference>
<dbReference type="Pfam" id="PF13589">
    <property type="entry name" value="HATPase_c_3"/>
    <property type="match status" value="1"/>
</dbReference>
<evidence type="ECO:0000259" key="7">
    <source>
        <dbReference type="SMART" id="SM00853"/>
    </source>
</evidence>
<keyword evidence="12" id="KW-1185">Reference proteome</keyword>
<dbReference type="Gene3D" id="3.30.1370.100">
    <property type="entry name" value="MutL, C-terminal domain, regulatory subdomain"/>
    <property type="match status" value="1"/>
</dbReference>
<dbReference type="SMART" id="SM00853">
    <property type="entry name" value="MutL_C"/>
    <property type="match status" value="1"/>
</dbReference>
<dbReference type="InterPro" id="IPR020667">
    <property type="entry name" value="DNA_mismatch_repair_MutL"/>
</dbReference>
<dbReference type="PANTHER" id="PTHR10073:SF12">
    <property type="entry name" value="DNA MISMATCH REPAIR PROTEIN MLH1"/>
    <property type="match status" value="1"/>
</dbReference>
<dbReference type="InterPro" id="IPR042120">
    <property type="entry name" value="MutL_C_dimsub"/>
</dbReference>
<dbReference type="FunFam" id="3.30.230.10:FF:000013">
    <property type="entry name" value="DNA mismatch repair endonuclease MutL"/>
    <property type="match status" value="1"/>
</dbReference>
<dbReference type="Gene3D" id="3.30.230.10">
    <property type="match status" value="1"/>
</dbReference>
<comment type="function">
    <text evidence="5">This protein is involved in the repair of mismatches in DNA. It is required for dam-dependent methyl-directed DNA mismatch repair. May act as a 'molecular matchmaker', a protein that promotes the formation of a stable complex between two or more DNA-binding proteins in an ATP-dependent manner without itself being part of a final effector complex.</text>
</comment>
<dbReference type="Proteomes" id="UP000224871">
    <property type="component" value="Unassembled WGS sequence"/>
</dbReference>
<reference evidence="10" key="2">
    <citation type="submission" date="2016-12" db="EMBL/GenBank/DDBJ databases">
        <authorList>
            <person name="Song W.-J."/>
            <person name="Kurnit D.M."/>
        </authorList>
    </citation>
    <scope>NUCLEOTIDE SEQUENCE [LARGE SCALE GENOMIC DNA]</scope>
    <source>
        <strain evidence="10">HGB1681</strain>
    </source>
</reference>
<feature type="domain" description="DNA mismatch repair protein S5" evidence="8">
    <location>
        <begin position="212"/>
        <end position="330"/>
    </location>
</feature>